<keyword evidence="4" id="KW-0560">Oxidoreductase</keyword>
<dbReference type="Pfam" id="PF00067">
    <property type="entry name" value="p450"/>
    <property type="match status" value="1"/>
</dbReference>
<organism evidence="7 8">
    <name type="scientific">Heracleum sosnowskyi</name>
    <dbReference type="NCBI Taxonomy" id="360622"/>
    <lineage>
        <taxon>Eukaryota</taxon>
        <taxon>Viridiplantae</taxon>
        <taxon>Streptophyta</taxon>
        <taxon>Embryophyta</taxon>
        <taxon>Tracheophyta</taxon>
        <taxon>Spermatophyta</taxon>
        <taxon>Magnoliopsida</taxon>
        <taxon>eudicotyledons</taxon>
        <taxon>Gunneridae</taxon>
        <taxon>Pentapetalae</taxon>
        <taxon>asterids</taxon>
        <taxon>campanulids</taxon>
        <taxon>Apiales</taxon>
        <taxon>Apiaceae</taxon>
        <taxon>Apioideae</taxon>
        <taxon>apioid superclade</taxon>
        <taxon>Tordylieae</taxon>
        <taxon>Tordyliinae</taxon>
        <taxon>Heracleum</taxon>
    </lineage>
</organism>
<dbReference type="SUPFAM" id="SSF48264">
    <property type="entry name" value="Cytochrome P450"/>
    <property type="match status" value="1"/>
</dbReference>
<evidence type="ECO:0000256" key="4">
    <source>
        <dbReference type="ARBA" id="ARBA00023002"/>
    </source>
</evidence>
<dbReference type="InterPro" id="IPR001128">
    <property type="entry name" value="Cyt_P450"/>
</dbReference>
<dbReference type="PANTHER" id="PTHR24296">
    <property type="entry name" value="CYTOCHROME P450"/>
    <property type="match status" value="1"/>
</dbReference>
<keyword evidence="6" id="KW-0472">Membrane</keyword>
<accession>A0AAD8LWP8</accession>
<evidence type="ECO:0000256" key="3">
    <source>
        <dbReference type="ARBA" id="ARBA00022723"/>
    </source>
</evidence>
<dbReference type="AlphaFoldDB" id="A0AAD8LWP8"/>
<comment type="cofactor">
    <cofactor evidence="1">
        <name>heme</name>
        <dbReference type="ChEBI" id="CHEBI:30413"/>
    </cofactor>
</comment>
<dbReference type="GO" id="GO:0004497">
    <property type="term" value="F:monooxygenase activity"/>
    <property type="evidence" value="ECO:0007669"/>
    <property type="project" value="InterPro"/>
</dbReference>
<evidence type="ECO:0000313" key="8">
    <source>
        <dbReference type="Proteomes" id="UP001237642"/>
    </source>
</evidence>
<protein>
    <recommendedName>
        <fullName evidence="9">Cytochrome P450</fullName>
    </recommendedName>
</protein>
<dbReference type="GO" id="GO:0016705">
    <property type="term" value="F:oxidoreductase activity, acting on paired donors, with incorporation or reduction of molecular oxygen"/>
    <property type="evidence" value="ECO:0007669"/>
    <property type="project" value="InterPro"/>
</dbReference>
<gene>
    <name evidence="7" type="ORF">POM88_054595</name>
</gene>
<comment type="caution">
    <text evidence="7">The sequence shown here is derived from an EMBL/GenBank/DDBJ whole genome shotgun (WGS) entry which is preliminary data.</text>
</comment>
<keyword evidence="6" id="KW-0812">Transmembrane</keyword>
<keyword evidence="3" id="KW-0479">Metal-binding</keyword>
<feature type="transmembrane region" description="Helical" evidence="6">
    <location>
        <begin position="6"/>
        <end position="26"/>
    </location>
</feature>
<proteinExistence type="inferred from homology"/>
<reference evidence="7" key="2">
    <citation type="submission" date="2023-05" db="EMBL/GenBank/DDBJ databases">
        <authorList>
            <person name="Schelkunov M.I."/>
        </authorList>
    </citation>
    <scope>NUCLEOTIDE SEQUENCE</scope>
    <source>
        <strain evidence="7">Hsosn_3</strain>
        <tissue evidence="7">Leaf</tissue>
    </source>
</reference>
<evidence type="ECO:0000256" key="5">
    <source>
        <dbReference type="ARBA" id="ARBA00023004"/>
    </source>
</evidence>
<evidence type="ECO:0000256" key="2">
    <source>
        <dbReference type="ARBA" id="ARBA00010617"/>
    </source>
</evidence>
<dbReference type="Gene3D" id="1.10.630.10">
    <property type="entry name" value="Cytochrome P450"/>
    <property type="match status" value="1"/>
</dbReference>
<reference evidence="7" key="1">
    <citation type="submission" date="2023-02" db="EMBL/GenBank/DDBJ databases">
        <title>Genome of toxic invasive species Heracleum sosnowskyi carries increased number of genes despite the absence of recent whole-genome duplications.</title>
        <authorList>
            <person name="Schelkunov M."/>
            <person name="Shtratnikova V."/>
            <person name="Makarenko M."/>
            <person name="Klepikova A."/>
            <person name="Omelchenko D."/>
            <person name="Novikova G."/>
            <person name="Obukhova E."/>
            <person name="Bogdanov V."/>
            <person name="Penin A."/>
            <person name="Logacheva M."/>
        </authorList>
    </citation>
    <scope>NUCLEOTIDE SEQUENCE</scope>
    <source>
        <strain evidence="7">Hsosn_3</strain>
        <tissue evidence="7">Leaf</tissue>
    </source>
</reference>
<sequence>MAINIGIELVLLPLSFLIFLYIFMMWRRKTSLLTNWPLVGMTPSMLMNAHRIHDFTTCILRESNLTFQFIGPMANLNSLWTSDPANINHIFSKNFTNYSKGPDFVKIFDILGDGILSADGHLWEVHRRTTISLFNHAQFYQTLEKITKEKLEKGLVPMFDHVSKHGTEVDLLDIFQRLNCDNICTLLLDYDPQSLSLDLPYDPFHQGLMDGQEALLYRHVLPESIWKLQRWIGFGTEKKLIKQSLGVY</sequence>
<evidence type="ECO:0008006" key="9">
    <source>
        <dbReference type="Google" id="ProtNLM"/>
    </source>
</evidence>
<keyword evidence="8" id="KW-1185">Reference proteome</keyword>
<dbReference type="EMBL" id="JAUIZM010000061">
    <property type="protein sequence ID" value="KAK1350674.1"/>
    <property type="molecule type" value="Genomic_DNA"/>
</dbReference>
<dbReference type="GO" id="GO:0005506">
    <property type="term" value="F:iron ion binding"/>
    <property type="evidence" value="ECO:0007669"/>
    <property type="project" value="InterPro"/>
</dbReference>
<comment type="similarity">
    <text evidence="2">Belongs to the cytochrome P450 family.</text>
</comment>
<name>A0AAD8LWP8_9APIA</name>
<dbReference type="InterPro" id="IPR036396">
    <property type="entry name" value="Cyt_P450_sf"/>
</dbReference>
<dbReference type="Proteomes" id="UP001237642">
    <property type="component" value="Unassembled WGS sequence"/>
</dbReference>
<keyword evidence="6" id="KW-1133">Transmembrane helix</keyword>
<evidence type="ECO:0000313" key="7">
    <source>
        <dbReference type="EMBL" id="KAK1350674.1"/>
    </source>
</evidence>
<evidence type="ECO:0000256" key="1">
    <source>
        <dbReference type="ARBA" id="ARBA00001971"/>
    </source>
</evidence>
<dbReference type="GO" id="GO:0020037">
    <property type="term" value="F:heme binding"/>
    <property type="evidence" value="ECO:0007669"/>
    <property type="project" value="InterPro"/>
</dbReference>
<evidence type="ECO:0000256" key="6">
    <source>
        <dbReference type="SAM" id="Phobius"/>
    </source>
</evidence>
<keyword evidence="5" id="KW-0408">Iron</keyword>